<dbReference type="Proteomes" id="UP000093391">
    <property type="component" value="Chromosome"/>
</dbReference>
<proteinExistence type="predicted"/>
<feature type="compositionally biased region" description="Acidic residues" evidence="1">
    <location>
        <begin position="15"/>
        <end position="24"/>
    </location>
</feature>
<feature type="region of interest" description="Disordered" evidence="1">
    <location>
        <begin position="1"/>
        <end position="36"/>
    </location>
</feature>
<gene>
    <name evidence="2" type="ORF">BFG52_03820</name>
</gene>
<evidence type="ECO:0000313" key="2">
    <source>
        <dbReference type="EMBL" id="AOA57564.1"/>
    </source>
</evidence>
<feature type="region of interest" description="Disordered" evidence="1">
    <location>
        <begin position="59"/>
        <end position="85"/>
    </location>
</feature>
<sequence>MATRKVQTPGAPEPDQSELQEQEQPEQQPQDQQHDQSELLARIAELTKENAALKRKLTQANKTEAPEPVRYRTVLGPNGWTQEIV</sequence>
<dbReference type="RefSeq" id="WP_067552848.1">
    <property type="nucleotide sequence ID" value="NZ_CP016895.1"/>
</dbReference>
<reference evidence="2 3" key="1">
    <citation type="submission" date="2016-08" db="EMBL/GenBank/DDBJ databases">
        <authorList>
            <person name="Seilhamer J.J."/>
        </authorList>
    </citation>
    <scope>NUCLEOTIDE SEQUENCE [LARGE SCALE GENOMIC DNA]</scope>
    <source>
        <strain evidence="2 3">BRTC-1</strain>
    </source>
</reference>
<protein>
    <submittedName>
        <fullName evidence="2">Uncharacterized protein</fullName>
    </submittedName>
</protein>
<organism evidence="2 3">
    <name type="scientific">Acinetobacter larvae</name>
    <dbReference type="NCBI Taxonomy" id="1789224"/>
    <lineage>
        <taxon>Bacteria</taxon>
        <taxon>Pseudomonadati</taxon>
        <taxon>Pseudomonadota</taxon>
        <taxon>Gammaproteobacteria</taxon>
        <taxon>Moraxellales</taxon>
        <taxon>Moraxellaceae</taxon>
        <taxon>Acinetobacter</taxon>
    </lineage>
</organism>
<keyword evidence="3" id="KW-1185">Reference proteome</keyword>
<evidence type="ECO:0000313" key="3">
    <source>
        <dbReference type="Proteomes" id="UP000093391"/>
    </source>
</evidence>
<dbReference type="AlphaFoldDB" id="A0A1B2LX92"/>
<dbReference type="KEGG" id="ala:BFG52_03820"/>
<dbReference type="STRING" id="1789224.BFG52_03820"/>
<dbReference type="EMBL" id="CP016895">
    <property type="protein sequence ID" value="AOA57564.1"/>
    <property type="molecule type" value="Genomic_DNA"/>
</dbReference>
<name>A0A1B2LX92_9GAMM</name>
<evidence type="ECO:0000256" key="1">
    <source>
        <dbReference type="SAM" id="MobiDB-lite"/>
    </source>
</evidence>
<accession>A0A1B2LX92</accession>